<evidence type="ECO:0000313" key="2">
    <source>
        <dbReference type="Proteomes" id="UP001209553"/>
    </source>
</evidence>
<organism evidence="1 2">
    <name type="scientific">Staphylococcus marylandisciuri</name>
    <dbReference type="NCBI Taxonomy" id="2981529"/>
    <lineage>
        <taxon>Bacteria</taxon>
        <taxon>Bacillati</taxon>
        <taxon>Bacillota</taxon>
        <taxon>Bacilli</taxon>
        <taxon>Bacillales</taxon>
        <taxon>Staphylococcaceae</taxon>
        <taxon>Staphylococcus</taxon>
    </lineage>
</organism>
<dbReference type="EMBL" id="JAOPKZ010000005">
    <property type="protein sequence ID" value="MCU5745870.1"/>
    <property type="molecule type" value="Genomic_DNA"/>
</dbReference>
<dbReference type="Proteomes" id="UP001209553">
    <property type="component" value="Unassembled WGS sequence"/>
</dbReference>
<sequence length="137" mass="16269">MDLKLTDKEANDLIFLSKEILEQYNIKLEENCEGEINITSPKVPIKFILNYFIKPGKVILNFRETQYNTCLLRINIFSVEEYKKKNDSSTYMVAYPLPYKVFEDSSDFVKQLFAVLRYTNTNHNDKIYIETKFQLGW</sequence>
<reference evidence="1 2" key="1">
    <citation type="journal article" date="2023" name="Int. J. Syst. Evol. Microbiol.">
        <title>Streptococcus sciuri sp. nov., Staphylococcus marylandisciuri sp. nov. and Staphylococcus americanisciuri sp. nov., isolated from faeces of eastern grey squirrel (Sciurus carolinensis).</title>
        <authorList>
            <person name="Volokhov D.V."/>
            <person name="Zagorodnyaya T.A."/>
            <person name="Furtak V.A."/>
            <person name="Nattanmai G."/>
            <person name="Randall L."/>
            <person name="Jose S."/>
            <person name="Gao Y."/>
            <person name="Eisenberg T."/>
            <person name="Delmonte P."/>
            <person name="Blom J."/>
            <person name="Mitchell K.K."/>
        </authorList>
    </citation>
    <scope>NUCLEOTIDE SEQUENCE [LARGE SCALE GENOMIC DNA]</scope>
    <source>
        <strain evidence="1 2">SQ8-PEA</strain>
    </source>
</reference>
<gene>
    <name evidence="1" type="ORF">N9R04_03925</name>
</gene>
<evidence type="ECO:0000313" key="1">
    <source>
        <dbReference type="EMBL" id="MCU5745870.1"/>
    </source>
</evidence>
<dbReference type="InterPro" id="IPR053916">
    <property type="entry name" value="DUF6978"/>
</dbReference>
<dbReference type="RefSeq" id="WP_262855275.1">
    <property type="nucleotide sequence ID" value="NZ_JAOPKZ010000005.1"/>
</dbReference>
<comment type="caution">
    <text evidence="1">The sequence shown here is derived from an EMBL/GenBank/DDBJ whole genome shotgun (WGS) entry which is preliminary data.</text>
</comment>
<accession>A0ABT2QPG4</accession>
<name>A0ABT2QPG4_9STAP</name>
<proteinExistence type="predicted"/>
<protein>
    <submittedName>
        <fullName evidence="1">Uncharacterized protein</fullName>
    </submittedName>
</protein>
<keyword evidence="2" id="KW-1185">Reference proteome</keyword>
<dbReference type="Pfam" id="PF22398">
    <property type="entry name" value="DUF6978"/>
    <property type="match status" value="1"/>
</dbReference>